<dbReference type="Proteomes" id="UP000198668">
    <property type="component" value="Unassembled WGS sequence"/>
</dbReference>
<keyword evidence="10 18" id="KW-0067">ATP-binding</keyword>
<evidence type="ECO:0000256" key="12">
    <source>
        <dbReference type="ARBA" id="ARBA00023125"/>
    </source>
</evidence>
<evidence type="ECO:0000256" key="15">
    <source>
        <dbReference type="ARBA" id="ARBA00038000"/>
    </source>
</evidence>
<feature type="domain" description="ABC transporter" evidence="19">
    <location>
        <begin position="604"/>
        <end position="935"/>
    </location>
</feature>
<evidence type="ECO:0000256" key="1">
    <source>
        <dbReference type="ARBA" id="ARBA00004496"/>
    </source>
</evidence>
<evidence type="ECO:0000256" key="18">
    <source>
        <dbReference type="HAMAP-Rule" id="MF_00205"/>
    </source>
</evidence>
<dbReference type="EMBL" id="FOQE01000007">
    <property type="protein sequence ID" value="SFH62548.1"/>
    <property type="molecule type" value="Genomic_DNA"/>
</dbReference>
<keyword evidence="4 18" id="KW-0677">Repeat</keyword>
<dbReference type="GO" id="GO:0009432">
    <property type="term" value="P:SOS response"/>
    <property type="evidence" value="ECO:0007669"/>
    <property type="project" value="UniProtKB-UniRule"/>
</dbReference>
<dbReference type="CDD" id="cd03270">
    <property type="entry name" value="ABC_UvrA_I"/>
    <property type="match status" value="1"/>
</dbReference>
<feature type="zinc finger region" description="C4-type" evidence="18">
    <location>
        <begin position="252"/>
        <end position="279"/>
    </location>
</feature>
<keyword evidence="7 18" id="KW-0228">DNA excision</keyword>
<feature type="zinc finger region" description="C4-type" evidence="18">
    <location>
        <begin position="738"/>
        <end position="764"/>
    </location>
</feature>
<evidence type="ECO:0000256" key="16">
    <source>
        <dbReference type="ARBA" id="ARBA00039316"/>
    </source>
</evidence>
<protein>
    <recommendedName>
        <fullName evidence="16 18">UvrABC system protein A</fullName>
        <shortName evidence="18">UvrA protein</shortName>
    </recommendedName>
    <alternativeName>
        <fullName evidence="17 18">Excinuclease ABC subunit A</fullName>
    </alternativeName>
</protein>
<reference evidence="20 21" key="1">
    <citation type="submission" date="2016-10" db="EMBL/GenBank/DDBJ databases">
        <authorList>
            <person name="de Groot N.N."/>
        </authorList>
    </citation>
    <scope>NUCLEOTIDE SEQUENCE [LARGE SCALE GENOMIC DNA]</scope>
    <source>
        <strain evidence="20 21">DSM 27630</strain>
    </source>
</reference>
<dbReference type="InterPro" id="IPR027417">
    <property type="entry name" value="P-loop_NTPase"/>
</dbReference>
<evidence type="ECO:0000313" key="20">
    <source>
        <dbReference type="EMBL" id="SFH62548.1"/>
    </source>
</evidence>
<dbReference type="OrthoDB" id="9809851at2"/>
<keyword evidence="13 18" id="KW-0234">DNA repair</keyword>
<dbReference type="PANTHER" id="PTHR43152">
    <property type="entry name" value="UVRABC SYSTEM PROTEIN A"/>
    <property type="match status" value="1"/>
</dbReference>
<evidence type="ECO:0000256" key="9">
    <source>
        <dbReference type="ARBA" id="ARBA00022833"/>
    </source>
</evidence>
<name>A0A1I3BJV3_9LACT</name>
<dbReference type="Gene3D" id="1.10.8.280">
    <property type="entry name" value="ABC transporter ATPase domain-like"/>
    <property type="match status" value="1"/>
</dbReference>
<evidence type="ECO:0000256" key="2">
    <source>
        <dbReference type="ARBA" id="ARBA00022490"/>
    </source>
</evidence>
<evidence type="ECO:0000259" key="19">
    <source>
        <dbReference type="PROSITE" id="PS50893"/>
    </source>
</evidence>
<dbReference type="InterPro" id="IPR041552">
    <property type="entry name" value="UvrA_DNA-bd"/>
</dbReference>
<dbReference type="Gene3D" id="3.40.50.300">
    <property type="entry name" value="P-loop containing nucleotide triphosphate hydrolases"/>
    <property type="match status" value="2"/>
</dbReference>
<dbReference type="InterPro" id="IPR004602">
    <property type="entry name" value="UvrA"/>
</dbReference>
<dbReference type="GO" id="GO:0005737">
    <property type="term" value="C:cytoplasm"/>
    <property type="evidence" value="ECO:0007669"/>
    <property type="project" value="UniProtKB-SubCell"/>
</dbReference>
<gene>
    <name evidence="18" type="primary">uvrA</name>
    <name evidence="20" type="ORF">SAMN04489868_10737</name>
</gene>
<dbReference type="NCBIfam" id="TIGR00630">
    <property type="entry name" value="uvra"/>
    <property type="match status" value="1"/>
</dbReference>
<comment type="subcellular location">
    <subcellularLocation>
        <location evidence="1 18">Cytoplasm</location>
    </subcellularLocation>
</comment>
<dbReference type="HAMAP" id="MF_00205">
    <property type="entry name" value="UvrA"/>
    <property type="match status" value="1"/>
</dbReference>
<evidence type="ECO:0000256" key="17">
    <source>
        <dbReference type="ARBA" id="ARBA00042156"/>
    </source>
</evidence>
<dbReference type="GO" id="GO:0005524">
    <property type="term" value="F:ATP binding"/>
    <property type="evidence" value="ECO:0007669"/>
    <property type="project" value="UniProtKB-UniRule"/>
</dbReference>
<evidence type="ECO:0000256" key="13">
    <source>
        <dbReference type="ARBA" id="ARBA00023204"/>
    </source>
</evidence>
<dbReference type="PROSITE" id="PS00211">
    <property type="entry name" value="ABC_TRANSPORTER_1"/>
    <property type="match status" value="2"/>
</dbReference>
<keyword evidence="11 18" id="KW-0267">Excision nuclease</keyword>
<evidence type="ECO:0000256" key="8">
    <source>
        <dbReference type="ARBA" id="ARBA00022771"/>
    </source>
</evidence>
<evidence type="ECO:0000256" key="10">
    <source>
        <dbReference type="ARBA" id="ARBA00022840"/>
    </source>
</evidence>
<dbReference type="Gene3D" id="3.30.1490.20">
    <property type="entry name" value="ATP-grasp fold, A domain"/>
    <property type="match status" value="1"/>
</dbReference>
<keyword evidence="21" id="KW-1185">Reference proteome</keyword>
<dbReference type="FunFam" id="3.40.50.300:FF:000028">
    <property type="entry name" value="UvrABC system protein A"/>
    <property type="match status" value="1"/>
</dbReference>
<dbReference type="SUPFAM" id="SSF52540">
    <property type="entry name" value="P-loop containing nucleoside triphosphate hydrolases"/>
    <property type="match status" value="2"/>
</dbReference>
<keyword evidence="2 18" id="KW-0963">Cytoplasm</keyword>
<dbReference type="PROSITE" id="PS50893">
    <property type="entry name" value="ABC_TRANSPORTER_2"/>
    <property type="match status" value="1"/>
</dbReference>
<organism evidence="20 21">
    <name type="scientific">Pisciglobus halotolerans</name>
    <dbReference type="NCBI Taxonomy" id="745365"/>
    <lineage>
        <taxon>Bacteria</taxon>
        <taxon>Bacillati</taxon>
        <taxon>Bacillota</taxon>
        <taxon>Bacilli</taxon>
        <taxon>Lactobacillales</taxon>
        <taxon>Carnobacteriaceae</taxon>
    </lineage>
</organism>
<dbReference type="InterPro" id="IPR013815">
    <property type="entry name" value="ATP_grasp_subdomain_1"/>
</dbReference>
<dbReference type="GO" id="GO:0003677">
    <property type="term" value="F:DNA binding"/>
    <property type="evidence" value="ECO:0007669"/>
    <property type="project" value="UniProtKB-UniRule"/>
</dbReference>
<dbReference type="NCBIfam" id="NF001503">
    <property type="entry name" value="PRK00349.1"/>
    <property type="match status" value="1"/>
</dbReference>
<dbReference type="InterPro" id="IPR003439">
    <property type="entry name" value="ABC_transporter-like_ATP-bd"/>
</dbReference>
<evidence type="ECO:0000256" key="5">
    <source>
        <dbReference type="ARBA" id="ARBA00022741"/>
    </source>
</evidence>
<dbReference type="GO" id="GO:0016887">
    <property type="term" value="F:ATP hydrolysis activity"/>
    <property type="evidence" value="ECO:0007669"/>
    <property type="project" value="InterPro"/>
</dbReference>
<dbReference type="AlphaFoldDB" id="A0A1I3BJV3"/>
<dbReference type="Gene3D" id="1.20.1580.10">
    <property type="entry name" value="ABC transporter ATPase like domain"/>
    <property type="match status" value="2"/>
</dbReference>
<dbReference type="RefSeq" id="WP_092091601.1">
    <property type="nucleotide sequence ID" value="NZ_FOQE01000007.1"/>
</dbReference>
<dbReference type="GO" id="GO:0006289">
    <property type="term" value="P:nucleotide-excision repair"/>
    <property type="evidence" value="ECO:0007669"/>
    <property type="project" value="UniProtKB-UniRule"/>
</dbReference>
<dbReference type="SMART" id="SM00382">
    <property type="entry name" value="AAA"/>
    <property type="match status" value="1"/>
</dbReference>
<sequence>MPSENIVVHGARSHNLKDINLTIPRDQLVVFTGLSGSGKSSLAFDTLYAEGQRRYVESLSAYARQFLGQMDKPDVDSIDGLSPAISIDQKTTSNNPRSTVGTVTEVNDYLRLLYARVGHPICPNDGTEITRQTVEQMVDRVMVYPERTKIQILAPVVSGKKGQHKKLLEKIKKEGYIRVRIDKEMYDLAELPELEKNKKHDIEVVIDRIMIKESVRSRLFDSFEAALRLADGYAIADVIGQEEVLFSEHYACPYCGFTVGELEPRLFSFNAPFGACPDCDGLGSKLEVDIDLIVPDSSLTVKDGVFAPWKPISSNYYPQMLEQACKAFDIDMNVPFEELPDRDKQLLLYGSDGKLFHFHYKNDFGNVRDVDVPFEGVAVNVNRRYHETSSDFTRSQMRQYMTELTCQTCHGKRLNEKALAVKINGKDIGDVSDYPIDQSYDFFEELTLTEQEKMIAKPILKELHDRLSFLKNVGLSYLTLGRTAGTLSGGEAQRIRLATQIGSNLSGVLYILDEPSIGLHQRDNDRLIDSLKKMRDLGNTLIVVEHDEDTMRAADYLVDIGPGAGEFGGEIVATGSPAEVEQNPASLTGAYLSGKKKIPVPAERRTENKGKVRISGAQENNLKSVTVDFPLGRFIAVTGVSGSGKSTLVNSILKKALSRELNRSKQKPGKFNKITGFQDLEKIINIDQSPIGRTPRSNPATYTSVFDDIRDLFATTNEAKIRGYKKGRFSFNVKGGRCEACKGDGILKIEMHFLPDVYVPCEVCHGARYNSETLEVKYKGKNIAEVLDMTVEEATEFFAAIPKIKRKLQTIIDVGLGYVRLGQSATTLSGGEAQRMKLASELHRRSNGQTFYIFDEPTTGLHTDDIARLLKVLDRLVEAGNTVLVIEHNLDVIKTADYIIDLGPEGGAGGGTIVATGTPEEIADIPNSFTGQYLKRTLEKNRM</sequence>
<keyword evidence="3 18" id="KW-0479">Metal-binding</keyword>
<feature type="binding site" evidence="18">
    <location>
        <begin position="639"/>
        <end position="646"/>
    </location>
    <ligand>
        <name>ATP</name>
        <dbReference type="ChEBI" id="CHEBI:30616"/>
    </ligand>
</feature>
<dbReference type="Pfam" id="PF17760">
    <property type="entry name" value="UvrA_inter"/>
    <property type="match status" value="1"/>
</dbReference>
<comment type="similarity">
    <text evidence="15 18">Belongs to the ABC transporter superfamily. UvrA family.</text>
</comment>
<evidence type="ECO:0000256" key="7">
    <source>
        <dbReference type="ARBA" id="ARBA00022769"/>
    </source>
</evidence>
<evidence type="ECO:0000256" key="4">
    <source>
        <dbReference type="ARBA" id="ARBA00022737"/>
    </source>
</evidence>
<dbReference type="GO" id="GO:0009380">
    <property type="term" value="C:excinuclease repair complex"/>
    <property type="evidence" value="ECO:0007669"/>
    <property type="project" value="InterPro"/>
</dbReference>
<keyword evidence="8 18" id="KW-0863">Zinc-finger</keyword>
<evidence type="ECO:0000256" key="14">
    <source>
        <dbReference type="ARBA" id="ARBA00023236"/>
    </source>
</evidence>
<proteinExistence type="inferred from homology"/>
<keyword evidence="14 18" id="KW-0742">SOS response</keyword>
<dbReference type="PANTHER" id="PTHR43152:SF3">
    <property type="entry name" value="UVRABC SYSTEM PROTEIN A"/>
    <property type="match status" value="1"/>
</dbReference>
<evidence type="ECO:0000256" key="6">
    <source>
        <dbReference type="ARBA" id="ARBA00022763"/>
    </source>
</evidence>
<comment type="subunit">
    <text evidence="18">Forms a heterotetramer with UvrB during the search for lesions.</text>
</comment>
<keyword evidence="6 18" id="KW-0227">DNA damage</keyword>
<dbReference type="FunFam" id="1.20.1580.10:FF:000002">
    <property type="entry name" value="UvrABC system protein A"/>
    <property type="match status" value="1"/>
</dbReference>
<evidence type="ECO:0000313" key="21">
    <source>
        <dbReference type="Proteomes" id="UP000198668"/>
    </source>
</evidence>
<evidence type="ECO:0000256" key="11">
    <source>
        <dbReference type="ARBA" id="ARBA00022881"/>
    </source>
</evidence>
<feature type="binding site" evidence="18">
    <location>
        <begin position="33"/>
        <end position="40"/>
    </location>
    <ligand>
        <name>ATP</name>
        <dbReference type="ChEBI" id="CHEBI:30616"/>
    </ligand>
</feature>
<dbReference type="GO" id="GO:0008270">
    <property type="term" value="F:zinc ion binding"/>
    <property type="evidence" value="ECO:0007669"/>
    <property type="project" value="UniProtKB-UniRule"/>
</dbReference>
<dbReference type="Pfam" id="PF17755">
    <property type="entry name" value="UvrA_DNA-bind"/>
    <property type="match status" value="1"/>
</dbReference>
<dbReference type="InterPro" id="IPR041102">
    <property type="entry name" value="UvrA_inter"/>
</dbReference>
<evidence type="ECO:0000256" key="3">
    <source>
        <dbReference type="ARBA" id="ARBA00022723"/>
    </source>
</evidence>
<comment type="function">
    <text evidence="18">The UvrABC repair system catalyzes the recognition and processing of DNA lesions. UvrA is an ATPase and a DNA-binding protein. A damage recognition complex composed of 2 UvrA and 2 UvrB subunits scans DNA for abnormalities. When the presence of a lesion has been verified by UvrB, the UvrA molecules dissociate.</text>
</comment>
<dbReference type="CDD" id="cd03271">
    <property type="entry name" value="ABC_UvrA_II"/>
    <property type="match status" value="1"/>
</dbReference>
<keyword evidence="9 18" id="KW-0862">Zinc</keyword>
<keyword evidence="12 18" id="KW-0238">DNA-binding</keyword>
<keyword evidence="5 18" id="KW-0547">Nucleotide-binding</keyword>
<accession>A0A1I3BJV3</accession>
<dbReference type="InterPro" id="IPR003593">
    <property type="entry name" value="AAA+_ATPase"/>
</dbReference>
<dbReference type="GO" id="GO:0009381">
    <property type="term" value="F:excinuclease ABC activity"/>
    <property type="evidence" value="ECO:0007669"/>
    <property type="project" value="UniProtKB-UniRule"/>
</dbReference>
<dbReference type="InterPro" id="IPR017871">
    <property type="entry name" value="ABC_transporter-like_CS"/>
</dbReference>